<evidence type="ECO:0000313" key="9">
    <source>
        <dbReference type="Proteomes" id="UP001255856"/>
    </source>
</evidence>
<dbReference type="CDD" id="cd08830">
    <property type="entry name" value="ArfGap_ArfGap1"/>
    <property type="match status" value="1"/>
</dbReference>
<dbReference type="InterPro" id="IPR044519">
    <property type="entry name" value="ARF_GAP_AGD6/7"/>
</dbReference>
<dbReference type="GO" id="GO:0016192">
    <property type="term" value="P:vesicle-mediated transport"/>
    <property type="evidence" value="ECO:0007669"/>
    <property type="project" value="InterPro"/>
</dbReference>
<dbReference type="Pfam" id="PF01412">
    <property type="entry name" value="ArfGap"/>
    <property type="match status" value="1"/>
</dbReference>
<proteinExistence type="predicted"/>
<dbReference type="PROSITE" id="PS50115">
    <property type="entry name" value="ARFGAP"/>
    <property type="match status" value="1"/>
</dbReference>
<gene>
    <name evidence="8" type="ORF">QBZ16_003944</name>
</gene>
<evidence type="ECO:0000256" key="4">
    <source>
        <dbReference type="ARBA" id="ARBA00022833"/>
    </source>
</evidence>
<evidence type="ECO:0000256" key="2">
    <source>
        <dbReference type="ARBA" id="ARBA00022723"/>
    </source>
</evidence>
<dbReference type="GO" id="GO:0008270">
    <property type="term" value="F:zinc ion binding"/>
    <property type="evidence" value="ECO:0007669"/>
    <property type="project" value="UniProtKB-KW"/>
</dbReference>
<dbReference type="GO" id="GO:0005096">
    <property type="term" value="F:GTPase activator activity"/>
    <property type="evidence" value="ECO:0007669"/>
    <property type="project" value="UniProtKB-KW"/>
</dbReference>
<name>A0AAD9MN48_PROWI</name>
<comment type="caution">
    <text evidence="8">The sequence shown here is derived from an EMBL/GenBank/DDBJ whole genome shotgun (WGS) entry which is preliminary data.</text>
</comment>
<keyword evidence="2" id="KW-0479">Metal-binding</keyword>
<feature type="region of interest" description="Disordered" evidence="6">
    <location>
        <begin position="122"/>
        <end position="167"/>
    </location>
</feature>
<sequence length="488" mass="50829">MAQPEALRILRELQSRPENKVCVDCETKNPQWASVSYGVFMCLECSGRHRGLGVHISFVRSVTMDAWNPDQLKRMQLGGNGQFNAFMAKYGVAKNTEIKQKYNTKAAEIYREVIRAQLEGRAYTPPSPSEVAASQPAPPPRAASAGSFRREGSRAALGSGGADWGAWEEEKPAASGGSYSTAALAESASNKDAFFARRMAENASKPDHLPPSQGGKYVGFGSTPAPVSGGAGAGNGANVDDVTRLLNKGLTGLGSLASVARGRAADLQARYQDGTLADQTQAAAEKAKEAGARGWGFLKDAYAKAASQLEATAAANGYRVDLGARRVSESVASTNGSSRYGGFGSDSVASNGYAPPRAASASGGRGYSALGQADEDFDPGYGQSGARDSFSSHPAPRSGHMTHAASAPAFGDASRPRAGRADNAGFGGFDEDEDQWGGEDAWHSAAPTSKAAAPASKPASRASSKPTASLLDADPPQAEDDHQDWGKW</sequence>
<organism evidence="8 9">
    <name type="scientific">Prototheca wickerhamii</name>
    <dbReference type="NCBI Taxonomy" id="3111"/>
    <lineage>
        <taxon>Eukaryota</taxon>
        <taxon>Viridiplantae</taxon>
        <taxon>Chlorophyta</taxon>
        <taxon>core chlorophytes</taxon>
        <taxon>Trebouxiophyceae</taxon>
        <taxon>Chlorellales</taxon>
        <taxon>Chlorellaceae</taxon>
        <taxon>Prototheca</taxon>
    </lineage>
</organism>
<feature type="compositionally biased region" description="Low complexity" evidence="6">
    <location>
        <begin position="444"/>
        <end position="469"/>
    </location>
</feature>
<feature type="compositionally biased region" description="Basic and acidic residues" evidence="6">
    <location>
        <begin position="479"/>
        <end position="488"/>
    </location>
</feature>
<keyword evidence="9" id="KW-1185">Reference proteome</keyword>
<dbReference type="InterPro" id="IPR037278">
    <property type="entry name" value="ARFGAP/RecO"/>
</dbReference>
<dbReference type="Gene3D" id="1.10.220.150">
    <property type="entry name" value="Arf GTPase activating protein"/>
    <property type="match status" value="1"/>
</dbReference>
<keyword evidence="4" id="KW-0862">Zinc</keyword>
<dbReference type="PANTHER" id="PTHR47021">
    <property type="entry name" value="ADP-RIBOSYLATION FACTOR GTPASE-ACTIVATING PROTEIN AGD6-RELATED"/>
    <property type="match status" value="1"/>
</dbReference>
<dbReference type="SMART" id="SM00105">
    <property type="entry name" value="ArfGap"/>
    <property type="match status" value="1"/>
</dbReference>
<feature type="domain" description="Arf-GAP" evidence="7">
    <location>
        <begin position="4"/>
        <end position="131"/>
    </location>
</feature>
<evidence type="ECO:0000256" key="6">
    <source>
        <dbReference type="SAM" id="MobiDB-lite"/>
    </source>
</evidence>
<dbReference type="InterPro" id="IPR038508">
    <property type="entry name" value="ArfGAP_dom_sf"/>
</dbReference>
<dbReference type="AlphaFoldDB" id="A0AAD9MN48"/>
<dbReference type="SUPFAM" id="SSF57863">
    <property type="entry name" value="ArfGap/RecO-like zinc finger"/>
    <property type="match status" value="1"/>
</dbReference>
<evidence type="ECO:0000256" key="5">
    <source>
        <dbReference type="PROSITE-ProRule" id="PRU00288"/>
    </source>
</evidence>
<keyword evidence="1" id="KW-0343">GTPase activation</keyword>
<evidence type="ECO:0000259" key="7">
    <source>
        <dbReference type="PROSITE" id="PS50115"/>
    </source>
</evidence>
<evidence type="ECO:0000256" key="1">
    <source>
        <dbReference type="ARBA" id="ARBA00022468"/>
    </source>
</evidence>
<evidence type="ECO:0000313" key="8">
    <source>
        <dbReference type="EMBL" id="KAK2078076.1"/>
    </source>
</evidence>
<dbReference type="FunFam" id="1.10.220.150:FF:000014">
    <property type="entry name" value="ADP-ribosylation factor GTPase-activating protein"/>
    <property type="match status" value="1"/>
</dbReference>
<reference evidence="8" key="1">
    <citation type="submission" date="2021-01" db="EMBL/GenBank/DDBJ databases">
        <authorList>
            <person name="Eckstrom K.M.E."/>
        </authorList>
    </citation>
    <scope>NUCLEOTIDE SEQUENCE</scope>
    <source>
        <strain evidence="8">UVCC 0001</strain>
    </source>
</reference>
<dbReference type="EMBL" id="JASFZW010000005">
    <property type="protein sequence ID" value="KAK2078076.1"/>
    <property type="molecule type" value="Genomic_DNA"/>
</dbReference>
<feature type="region of interest" description="Disordered" evidence="6">
    <location>
        <begin position="356"/>
        <end position="488"/>
    </location>
</feature>
<dbReference type="Proteomes" id="UP001255856">
    <property type="component" value="Unassembled WGS sequence"/>
</dbReference>
<dbReference type="PRINTS" id="PR00405">
    <property type="entry name" value="REVINTRACTNG"/>
</dbReference>
<keyword evidence="3 5" id="KW-0863">Zinc-finger</keyword>
<accession>A0AAD9MN48</accession>
<protein>
    <recommendedName>
        <fullName evidence="7">Arf-GAP domain-containing protein</fullName>
    </recommendedName>
</protein>
<dbReference type="InterPro" id="IPR001164">
    <property type="entry name" value="ArfGAP_dom"/>
</dbReference>
<evidence type="ECO:0000256" key="3">
    <source>
        <dbReference type="ARBA" id="ARBA00022771"/>
    </source>
</evidence>
<dbReference type="PANTHER" id="PTHR47021:SF4">
    <property type="entry name" value="ADP-RIBOSYLATION FACTOR GTPASE-ACTIVATING PROTEIN AGD6-RELATED"/>
    <property type="match status" value="1"/>
</dbReference>